<gene>
    <name evidence="4" type="ORF">METZ01_LOCUS112551</name>
</gene>
<evidence type="ECO:0000256" key="3">
    <source>
        <dbReference type="ARBA" id="ARBA00023180"/>
    </source>
</evidence>
<keyword evidence="2" id="KW-0677">Repeat</keyword>
<reference evidence="4" key="1">
    <citation type="submission" date="2018-05" db="EMBL/GenBank/DDBJ databases">
        <authorList>
            <person name="Lanie J.A."/>
            <person name="Ng W.-L."/>
            <person name="Kazmierczak K.M."/>
            <person name="Andrzejewski T.M."/>
            <person name="Davidsen T.M."/>
            <person name="Wayne K.J."/>
            <person name="Tettelin H."/>
            <person name="Glass J.I."/>
            <person name="Rusch D."/>
            <person name="Podicherti R."/>
            <person name="Tsui H.-C.T."/>
            <person name="Winkler M.E."/>
        </authorList>
    </citation>
    <scope>NUCLEOTIDE SEQUENCE</scope>
</reference>
<dbReference type="EMBL" id="UINC01013899">
    <property type="protein sequence ID" value="SVA59697.1"/>
    <property type="molecule type" value="Genomic_DNA"/>
</dbReference>
<dbReference type="Gene3D" id="2.120.10.30">
    <property type="entry name" value="TolB, C-terminal domain"/>
    <property type="match status" value="1"/>
</dbReference>
<dbReference type="InterPro" id="IPR011042">
    <property type="entry name" value="6-blade_b-propeller_TolB-like"/>
</dbReference>
<keyword evidence="3" id="KW-0325">Glycoprotein</keyword>
<proteinExistence type="predicted"/>
<organism evidence="4">
    <name type="scientific">marine metagenome</name>
    <dbReference type="NCBI Taxonomy" id="408172"/>
    <lineage>
        <taxon>unclassified sequences</taxon>
        <taxon>metagenomes</taxon>
        <taxon>ecological metagenomes</taxon>
    </lineage>
</organism>
<dbReference type="PROSITE" id="PS51125">
    <property type="entry name" value="NHL"/>
    <property type="match status" value="3"/>
</dbReference>
<evidence type="ECO:0008006" key="5">
    <source>
        <dbReference type="Google" id="ProtNLM"/>
    </source>
</evidence>
<dbReference type="Pfam" id="PF01436">
    <property type="entry name" value="NHL"/>
    <property type="match status" value="2"/>
</dbReference>
<sequence length="324" mass="34857">VLAVPAAAQETGNDLPNPYQAITGWAKMPGARHWGATSAVDIDPDGVHIWVAERCGQNACEGSTLDSILKFDGSGQLVKSFGAGRINWPHGIHVDTQGNVWVTDARGTEGKGHQVHKFNADGELLMSLGTAGEAGNDETHFNQPSDVVVGPDGAIYVGDGHGGNRSRQRVVKYDASGNFIKEWGGDGEIGVPHGLAFDSQGRLFVADRSNNRILIYDQEGTLLDTWYQFSRNSGIFIDANDMLYATDSESSDSRDHGEWQRGIRIGSARTGEVMYFIPDPADANAGPLRGTSFSEGVAADAAGNIYGAEVGPRDLKRYVRRPER</sequence>
<evidence type="ECO:0000313" key="4">
    <source>
        <dbReference type="EMBL" id="SVA59697.1"/>
    </source>
</evidence>
<accession>A0A381X677</accession>
<protein>
    <recommendedName>
        <fullName evidence="5">SMP-30/Gluconolactonase/LRE-like region domain-containing protein</fullName>
    </recommendedName>
</protein>
<name>A0A381X677_9ZZZZ</name>
<dbReference type="CDD" id="cd14958">
    <property type="entry name" value="NHL_PAL_like"/>
    <property type="match status" value="1"/>
</dbReference>
<dbReference type="InterPro" id="IPR001258">
    <property type="entry name" value="NHL_repeat"/>
</dbReference>
<dbReference type="PANTHER" id="PTHR10680">
    <property type="entry name" value="PEPTIDYL-GLYCINE ALPHA-AMIDATING MONOOXYGENASE"/>
    <property type="match status" value="1"/>
</dbReference>
<feature type="non-terminal residue" evidence="4">
    <location>
        <position position="1"/>
    </location>
</feature>
<keyword evidence="1" id="KW-0732">Signal</keyword>
<dbReference type="SUPFAM" id="SSF63829">
    <property type="entry name" value="Calcium-dependent phosphotriesterase"/>
    <property type="match status" value="1"/>
</dbReference>
<evidence type="ECO:0000256" key="2">
    <source>
        <dbReference type="ARBA" id="ARBA00022737"/>
    </source>
</evidence>
<dbReference type="AlphaFoldDB" id="A0A381X677"/>
<evidence type="ECO:0000256" key="1">
    <source>
        <dbReference type="ARBA" id="ARBA00022729"/>
    </source>
</evidence>